<dbReference type="OMA" id="FNDYYIR"/>
<comment type="catalytic activity">
    <reaction evidence="10">
        <text>RNA(n) + a ribonucleoside 5'-triphosphate = RNA(n+1) + diphosphate</text>
        <dbReference type="Rhea" id="RHEA:21248"/>
        <dbReference type="Rhea" id="RHEA-COMP:14527"/>
        <dbReference type="Rhea" id="RHEA-COMP:17342"/>
        <dbReference type="ChEBI" id="CHEBI:33019"/>
        <dbReference type="ChEBI" id="CHEBI:61557"/>
        <dbReference type="ChEBI" id="CHEBI:140395"/>
        <dbReference type="EC" id="2.7.7.48"/>
    </reaction>
</comment>
<dbReference type="PROSITE" id="PS51194">
    <property type="entry name" value="HELICASE_CTER"/>
    <property type="match status" value="1"/>
</dbReference>
<evidence type="ECO:0000256" key="5">
    <source>
        <dbReference type="ARBA" id="ARBA00022695"/>
    </source>
</evidence>
<evidence type="ECO:0000256" key="7">
    <source>
        <dbReference type="ARBA" id="ARBA00022840"/>
    </source>
</evidence>
<dbReference type="InterPro" id="IPR011545">
    <property type="entry name" value="DEAD/DEAH_box_helicase_dom"/>
</dbReference>
<dbReference type="SMART" id="SM00490">
    <property type="entry name" value="HELICc"/>
    <property type="match status" value="1"/>
</dbReference>
<evidence type="ECO:0000313" key="14">
    <source>
        <dbReference type="Proteomes" id="UP000186817"/>
    </source>
</evidence>
<sequence>MKSAGWSAASPIRFFFTGGTLLALLRYGTVTWDAGEGKIDFVDKDVDVLILADSPLEWWKAIAALTAELENDGWTGCSLLMRESSTLPHELEVSQLARSKGANLFSRGVAELACALVGKDSRTLRPALVPFNAVWVQAFEFDKLERGRRWYRQVPFLSTAASVLASSPACSPADGQCVLLGGFPFQAWRGALPVSVLLPDSSCVFVPEAPLVRQILGVKDTVKYAKVVLPCPRVSVQLLRWYDRGELWGRVSGRPCLALPLVVEHDRVSNNATAKLHQRGLSAQSTSLIRSRMRLLEQLGGASLAADLSNCTFSADGSYQVSFSMFKGSLNHEADCPPKLHLGNTVDWRSPPDSADRVQEYNDRMLSNLSYVWHPHGYQLHRAHSSALGLGGAKKKECHVVNSGSRKAAESPTAMLCLGCKSQLAKVDDLCFYHKNEREVHLIFRPECRYALDASMVVQEPAKKKAKVTCRSCNHGVASELPFGPSGAPFVGFASDAVLVLNTFLSKKQKWNLVCRDEPFRRIESRSDDNFFGRTAQAADLTPSESSAYPSGRLGEAAATKSNADVRFADLLDDFSWQGLTDTWPRPYQIQAFVESLARDLLVIFPTGCGKTLVASLLLARMARLNRDRMGLFIVDRVPLVFQQGAAISMETQLRVCRVCGENKTKATMRELQDGTYDVLVVTGGAFWEMLSKDELSLDMFATVVVDEAHHVSGEHVFARILGKVRNLPVAPSRRPRILGLSASPFAALSTRVAETRLRDLQAAFAGAAVFKPPTLAKAQQTTDWVILDPSQSQQLSLDWLAGCLRAGASEMGLTGAGIIPEDFGNKQRVLDDASSLGRWRGALRGVEDSLRIKVHSQDCQESKKNLKGVEALHQVVAMMEVCLVVGTAEIKKHLAARAEEVPWLRAALQACPQQRAELKSPQLLQLSKVLQPLSADSRVLVFVMTRAAARQLCALLNEDEEIAKKFSPRIIVGQGGADGMDWEMGQGAALAAFAEGETRLLVCTSVLEEGLDVASCDLVVRFQGVNSLTSLIQSRGRARKARSRLVVMLPSQMRSKVLEMEDRERLMDAILEQSAARQSVPSARTEERIAQLSVEHAEAIVSPGNEAETANSVDYSHGGHNDTVVHGAYLHIEAFTLIVLCKGLVLRLVVFDGEGEKELKDIILRQLQGNPLALRVQRIERMTLPAELVTACPGLSSTHDVAFIVSVKGVTASSRPARPSILYESICRTWDFQARVEQKKLSIWCQRESASARKQCVKLSWQVKEMAVGRFCGRHEFWEAGRMVDDSDEATVRFGDGQVELQVPDKWSTLQTGRFALLLRGASVSHLCIKLKLPTLAGFACLASRRYQTLYLPVTSTPVVTVCYTQGDQSHEERLVGFQSHPLLSRLAESFVVAIGIDAPDAASAESLRELLAEPRFLPVPVFDTRIAHVAEATSDADYAFSVEEPLLPTESKLAPKLALLSNLHWAVGVLCTNSTALQPLAKNRVVTHCRDLAKAHAGPGSIEAAEAAVYSTLEASLESFWADAEAVFTAAYDSMKGMPAHQINRLRGATSNGNYVLMKRVACTPSRLVLLPPAPMQSSRLLRRCSDCNFVSVRFVEEQLQRVHGTEIMTHIESVLRNGLRIGGVLFRYFGSSASQLRSHSAMFVAAEHVEIVQRLRSQILINASAFKTVAQYSSRLGLFLTADEPTLEVDHADTYEAPDIMSPSGKLLTDGAGKISEDLAHAVASDLGLDPIPSAFQFRWAGLKGVVTVVAAEDPELRKASVELGRACKLLYRPSMKKFEGDDVTFCVVSYAEHHPVFLNREIINLLTSLSRVGSRWEIDAALTRRQEAVLQHASEIFTDEDRAFTTLNEMLPSSWRHRLVHAREAKGLINEPFWLSVLARAYRLQVRDLVQRARIPIPVTDGCLAMGIPDPLGVLQEGEVFLQCVYKDSRQRLQRRVIEGAVIIYRNPCLHPGDIQKLRAVNRAELLFLENVLVLPAVGVKSVAAACSGGDLDGDKFSAIWAPDLVPPDCCMQDPLDYDAVLAEAGPAVGAQPPANGIFAEEDLVHFFVRVVVNDTLGKIAHMHLAFCDASEQGALDPLAIELAKSQSLAVDFPKTGVPPSVPQATLEGLKSNGFPDFMQKPGADTYTSSKTLGSLFRRCISLDADFEMASSLDLDPQFLLPSRRKWQADARQVYAHFSIETTALAVHSTTTDKEKASNMIAWHMELLMRKFRDKFFVNMDDITARAKASAWYEVAYEGGNTDRFRRRCFAWIVDDILHEITHEVRSQGQKLDNCVKTTEGEATAAVKKEADWDAREDEGVVTPPYLGENDDVEQPWQDLQGHAGERAPVTPDFLLEFDEDTEGTTTSGAVVA</sequence>
<keyword evidence="14" id="KW-1185">Reference proteome</keyword>
<evidence type="ECO:0000256" key="2">
    <source>
        <dbReference type="ARBA" id="ARBA00012494"/>
    </source>
</evidence>
<name>A0A1Q9DL63_SYMMI</name>
<evidence type="ECO:0000256" key="10">
    <source>
        <dbReference type="ARBA" id="ARBA00048744"/>
    </source>
</evidence>
<dbReference type="InterPro" id="IPR007855">
    <property type="entry name" value="RDRP"/>
</dbReference>
<comment type="similarity">
    <text evidence="1">Belongs to the RdRP family.</text>
</comment>
<evidence type="ECO:0000313" key="13">
    <source>
        <dbReference type="EMBL" id="OLP95898.1"/>
    </source>
</evidence>
<keyword evidence="3 13" id="KW-0696">RNA-directed RNA polymerase</keyword>
<dbReference type="GO" id="GO:0005524">
    <property type="term" value="F:ATP binding"/>
    <property type="evidence" value="ECO:0007669"/>
    <property type="project" value="UniProtKB-KW"/>
</dbReference>
<evidence type="ECO:0000256" key="9">
    <source>
        <dbReference type="ARBA" id="ARBA00023158"/>
    </source>
</evidence>
<evidence type="ECO:0000256" key="4">
    <source>
        <dbReference type="ARBA" id="ARBA00022679"/>
    </source>
</evidence>
<dbReference type="SMART" id="SM00487">
    <property type="entry name" value="DEXDc"/>
    <property type="match status" value="1"/>
</dbReference>
<dbReference type="PROSITE" id="PS51192">
    <property type="entry name" value="HELICASE_ATP_BIND_1"/>
    <property type="match status" value="1"/>
</dbReference>
<keyword evidence="5" id="KW-0548">Nucleotidyltransferase</keyword>
<comment type="caution">
    <text evidence="13">The sequence shown here is derived from an EMBL/GenBank/DDBJ whole genome shotgun (WGS) entry which is preliminary data.</text>
</comment>
<dbReference type="InterPro" id="IPR014001">
    <property type="entry name" value="Helicase_ATP-bd"/>
</dbReference>
<feature type="domain" description="Helicase ATP-binding" evidence="11">
    <location>
        <begin position="592"/>
        <end position="745"/>
    </location>
</feature>
<keyword evidence="6" id="KW-0547">Nucleotide-binding</keyword>
<dbReference type="InterPro" id="IPR001650">
    <property type="entry name" value="Helicase_C-like"/>
</dbReference>
<dbReference type="SUPFAM" id="SSF52540">
    <property type="entry name" value="P-loop containing nucleoside triphosphate hydrolases"/>
    <property type="match status" value="1"/>
</dbReference>
<dbReference type="EMBL" id="LSRX01000487">
    <property type="protein sequence ID" value="OLP95898.1"/>
    <property type="molecule type" value="Genomic_DNA"/>
</dbReference>
<dbReference type="GO" id="GO:0031380">
    <property type="term" value="C:nuclear RNA-directed RNA polymerase complex"/>
    <property type="evidence" value="ECO:0007669"/>
    <property type="project" value="TreeGrafter"/>
</dbReference>
<evidence type="ECO:0000256" key="3">
    <source>
        <dbReference type="ARBA" id="ARBA00022484"/>
    </source>
</evidence>
<evidence type="ECO:0000256" key="8">
    <source>
        <dbReference type="ARBA" id="ARBA00022884"/>
    </source>
</evidence>
<dbReference type="Gene3D" id="3.40.50.300">
    <property type="entry name" value="P-loop containing nucleotide triphosphate hydrolases"/>
    <property type="match status" value="2"/>
</dbReference>
<evidence type="ECO:0000256" key="1">
    <source>
        <dbReference type="ARBA" id="ARBA00005762"/>
    </source>
</evidence>
<protein>
    <recommendedName>
        <fullName evidence="2">RNA-directed RNA polymerase</fullName>
        <ecNumber evidence="2">2.7.7.48</ecNumber>
    </recommendedName>
</protein>
<dbReference type="Pfam" id="PF26253">
    <property type="entry name" value="RdRP_head"/>
    <property type="match status" value="1"/>
</dbReference>
<organism evidence="13 14">
    <name type="scientific">Symbiodinium microadriaticum</name>
    <name type="common">Dinoflagellate</name>
    <name type="synonym">Zooxanthella microadriatica</name>
    <dbReference type="NCBI Taxonomy" id="2951"/>
    <lineage>
        <taxon>Eukaryota</taxon>
        <taxon>Sar</taxon>
        <taxon>Alveolata</taxon>
        <taxon>Dinophyceae</taxon>
        <taxon>Suessiales</taxon>
        <taxon>Symbiodiniaceae</taxon>
        <taxon>Symbiodinium</taxon>
    </lineage>
</organism>
<dbReference type="Pfam" id="PF00271">
    <property type="entry name" value="Helicase_C"/>
    <property type="match status" value="1"/>
</dbReference>
<dbReference type="EC" id="2.7.7.48" evidence="2"/>
<dbReference type="PANTHER" id="PTHR23079:SF55">
    <property type="entry name" value="RNA-DIRECTED RNA POLYMERASE"/>
    <property type="match status" value="1"/>
</dbReference>
<dbReference type="PANTHER" id="PTHR23079">
    <property type="entry name" value="RNA-DEPENDENT RNA POLYMERASE"/>
    <property type="match status" value="1"/>
</dbReference>
<proteinExistence type="inferred from homology"/>
<dbReference type="GO" id="GO:0003723">
    <property type="term" value="F:RNA binding"/>
    <property type="evidence" value="ECO:0007669"/>
    <property type="project" value="UniProtKB-KW"/>
</dbReference>
<keyword evidence="4" id="KW-0808">Transferase</keyword>
<dbReference type="GO" id="GO:0030422">
    <property type="term" value="P:siRNA processing"/>
    <property type="evidence" value="ECO:0007669"/>
    <property type="project" value="TreeGrafter"/>
</dbReference>
<dbReference type="InterPro" id="IPR057596">
    <property type="entry name" value="RDRP_core"/>
</dbReference>
<evidence type="ECO:0000256" key="6">
    <source>
        <dbReference type="ARBA" id="ARBA00022741"/>
    </source>
</evidence>
<keyword evidence="8" id="KW-0694">RNA-binding</keyword>
<reference evidence="13 14" key="1">
    <citation type="submission" date="2016-02" db="EMBL/GenBank/DDBJ databases">
        <title>Genome analysis of coral dinoflagellate symbionts highlights evolutionary adaptations to a symbiotic lifestyle.</title>
        <authorList>
            <person name="Aranda M."/>
            <person name="Li Y."/>
            <person name="Liew Y.J."/>
            <person name="Baumgarten S."/>
            <person name="Simakov O."/>
            <person name="Wilson M."/>
            <person name="Piel J."/>
            <person name="Ashoor H."/>
            <person name="Bougouffa S."/>
            <person name="Bajic V.B."/>
            <person name="Ryu T."/>
            <person name="Ravasi T."/>
            <person name="Bayer T."/>
            <person name="Micklem G."/>
            <person name="Kim H."/>
            <person name="Bhak J."/>
            <person name="Lajeunesse T.C."/>
            <person name="Voolstra C.R."/>
        </authorList>
    </citation>
    <scope>NUCLEOTIDE SEQUENCE [LARGE SCALE GENOMIC DNA]</scope>
    <source>
        <strain evidence="13 14">CCMP2467</strain>
    </source>
</reference>
<dbReference type="OrthoDB" id="412229at2759"/>
<dbReference type="Pfam" id="PF00270">
    <property type="entry name" value="DEAD"/>
    <property type="match status" value="1"/>
</dbReference>
<keyword evidence="7" id="KW-0067">ATP-binding</keyword>
<keyword evidence="9" id="KW-0943">RNA-mediated gene silencing</keyword>
<dbReference type="InterPro" id="IPR058752">
    <property type="entry name" value="RDRP_C_head"/>
</dbReference>
<accession>A0A1Q9DL63</accession>
<dbReference type="InterPro" id="IPR027417">
    <property type="entry name" value="P-loop_NTPase"/>
</dbReference>
<dbReference type="Pfam" id="PF05183">
    <property type="entry name" value="RdRP"/>
    <property type="match status" value="1"/>
</dbReference>
<dbReference type="Proteomes" id="UP000186817">
    <property type="component" value="Unassembled WGS sequence"/>
</dbReference>
<dbReference type="GO" id="GO:0003968">
    <property type="term" value="F:RNA-directed RNA polymerase activity"/>
    <property type="evidence" value="ECO:0007669"/>
    <property type="project" value="UniProtKB-KW"/>
</dbReference>
<feature type="domain" description="Helicase C-terminal" evidence="12">
    <location>
        <begin position="926"/>
        <end position="1094"/>
    </location>
</feature>
<evidence type="ECO:0000259" key="11">
    <source>
        <dbReference type="PROSITE" id="PS51192"/>
    </source>
</evidence>
<gene>
    <name evidence="13" type="primary">SHL2</name>
    <name evidence="13" type="ORF">AK812_SmicGene21945</name>
</gene>
<evidence type="ECO:0000259" key="12">
    <source>
        <dbReference type="PROSITE" id="PS51194"/>
    </source>
</evidence>